<evidence type="ECO:0000313" key="9">
    <source>
        <dbReference type="EMBL" id="MBM6754649.1"/>
    </source>
</evidence>
<organism evidence="9 10">
    <name type="scientific">Limosilactobacillus alvi</name>
    <dbReference type="NCBI Taxonomy" id="990412"/>
    <lineage>
        <taxon>Bacteria</taxon>
        <taxon>Bacillati</taxon>
        <taxon>Bacillota</taxon>
        <taxon>Bacilli</taxon>
        <taxon>Lactobacillales</taxon>
        <taxon>Lactobacillaceae</taxon>
        <taxon>Limosilactobacillus</taxon>
    </lineage>
</organism>
<keyword evidence="4" id="KW-0808">Transferase</keyword>
<evidence type="ECO:0000256" key="3">
    <source>
        <dbReference type="ARBA" id="ARBA00022428"/>
    </source>
</evidence>
<evidence type="ECO:0000313" key="10">
    <source>
        <dbReference type="Proteomes" id="UP000776629"/>
    </source>
</evidence>
<keyword evidence="6 8" id="KW-1133">Transmembrane helix</keyword>
<comment type="caution">
    <text evidence="9">The sequence shown here is derived from an EMBL/GenBank/DDBJ whole genome shotgun (WGS) entry which is preliminary data.</text>
</comment>
<keyword evidence="5 8" id="KW-0812">Transmembrane</keyword>
<dbReference type="InterPro" id="IPR044878">
    <property type="entry name" value="UbiA_sf"/>
</dbReference>
<dbReference type="RefSeq" id="WP_180871976.1">
    <property type="nucleotide sequence ID" value="NZ_JACJJQ010000041.1"/>
</dbReference>
<keyword evidence="10" id="KW-1185">Reference proteome</keyword>
<dbReference type="Proteomes" id="UP000776629">
    <property type="component" value="Unassembled WGS sequence"/>
</dbReference>
<dbReference type="InterPro" id="IPR000537">
    <property type="entry name" value="UbiA_prenyltransferase"/>
</dbReference>
<dbReference type="EMBL" id="JACJJQ010000041">
    <property type="protein sequence ID" value="MBM6754649.1"/>
    <property type="molecule type" value="Genomic_DNA"/>
</dbReference>
<feature type="transmembrane region" description="Helical" evidence="8">
    <location>
        <begin position="230"/>
        <end position="260"/>
    </location>
</feature>
<keyword evidence="7 8" id="KW-0472">Membrane</keyword>
<comment type="pathway">
    <text evidence="2">Quinol/quinone metabolism; menaquinone biosynthesis.</text>
</comment>
<dbReference type="NCBIfam" id="NF004752">
    <property type="entry name" value="PRK06080.1-4"/>
    <property type="match status" value="1"/>
</dbReference>
<reference evidence="9 10" key="1">
    <citation type="journal article" date="2021" name="Sci. Rep.">
        <title>The distribution of antibiotic resistance genes in chicken gut microbiota commensals.</title>
        <authorList>
            <person name="Juricova H."/>
            <person name="Matiasovicova J."/>
            <person name="Kubasova T."/>
            <person name="Cejkova D."/>
            <person name="Rychlik I."/>
        </authorList>
    </citation>
    <scope>NUCLEOTIDE SEQUENCE [LARGE SCALE GENOMIC DNA]</scope>
    <source>
        <strain evidence="9 10">An810</strain>
    </source>
</reference>
<dbReference type="PANTHER" id="PTHR13929:SF0">
    <property type="entry name" value="UBIA PRENYLTRANSFERASE DOMAIN-CONTAINING PROTEIN 1"/>
    <property type="match status" value="1"/>
</dbReference>
<dbReference type="PIRSF" id="PIRSF005355">
    <property type="entry name" value="UBIAD1"/>
    <property type="match status" value="1"/>
</dbReference>
<feature type="transmembrane region" description="Helical" evidence="8">
    <location>
        <begin position="145"/>
        <end position="164"/>
    </location>
</feature>
<evidence type="ECO:0000256" key="8">
    <source>
        <dbReference type="SAM" id="Phobius"/>
    </source>
</evidence>
<accession>A0ABS2EQ63</accession>
<evidence type="ECO:0000256" key="2">
    <source>
        <dbReference type="ARBA" id="ARBA00004863"/>
    </source>
</evidence>
<feature type="transmembrane region" description="Helical" evidence="8">
    <location>
        <begin position="116"/>
        <end position="133"/>
    </location>
</feature>
<feature type="transmembrane region" description="Helical" evidence="8">
    <location>
        <begin position="89"/>
        <end position="110"/>
    </location>
</feature>
<dbReference type="CDD" id="cd13962">
    <property type="entry name" value="PT_UbiA_UBIAD1"/>
    <property type="match status" value="1"/>
</dbReference>
<dbReference type="PANTHER" id="PTHR13929">
    <property type="entry name" value="1,4-DIHYDROXY-2-NAPHTHOATE OCTAPRENYLTRANSFERASE"/>
    <property type="match status" value="1"/>
</dbReference>
<name>A0ABS2EQ63_9LACO</name>
<evidence type="ECO:0000256" key="7">
    <source>
        <dbReference type="ARBA" id="ARBA00023136"/>
    </source>
</evidence>
<dbReference type="Pfam" id="PF01040">
    <property type="entry name" value="UbiA"/>
    <property type="match status" value="1"/>
</dbReference>
<evidence type="ECO:0000256" key="5">
    <source>
        <dbReference type="ARBA" id="ARBA00022692"/>
    </source>
</evidence>
<comment type="subcellular location">
    <subcellularLocation>
        <location evidence="1">Membrane</location>
        <topology evidence="1">Multi-pass membrane protein</topology>
    </subcellularLocation>
</comment>
<keyword evidence="3" id="KW-0474">Menaquinone biosynthesis</keyword>
<evidence type="ECO:0000256" key="4">
    <source>
        <dbReference type="ARBA" id="ARBA00022679"/>
    </source>
</evidence>
<proteinExistence type="predicted"/>
<dbReference type="Gene3D" id="1.10.357.140">
    <property type="entry name" value="UbiA prenyltransferase"/>
    <property type="match status" value="1"/>
</dbReference>
<feature type="transmembrane region" description="Helical" evidence="8">
    <location>
        <begin position="280"/>
        <end position="303"/>
    </location>
</feature>
<gene>
    <name evidence="9" type="ORF">H5993_07755</name>
</gene>
<protein>
    <submittedName>
        <fullName evidence="9">Prenyltransferase</fullName>
    </submittedName>
</protein>
<evidence type="ECO:0000256" key="1">
    <source>
        <dbReference type="ARBA" id="ARBA00004141"/>
    </source>
</evidence>
<feature type="transmembrane region" description="Helical" evidence="8">
    <location>
        <begin position="12"/>
        <end position="32"/>
    </location>
</feature>
<sequence>MSLKVFLELVEIKAKTASILPCLLGLCLSVFYFNSVNWGLMAVFFVAMLLFNMSVDMLDNYHDYTHAVDTEDYKQNTNIIGREGLSPKLVFWMLVSFVTIAALLGIFLVTKVGLPLLWMGIFCFAVGIAYSSGPYPLSGLPVGEFFSGFTMGFMITLISVYINAYQHFTWDPFSLLVIFLVALPDELWISNLLLANNICDAQEDEDNQRITIVHFIGKKVALQAFAIKNVIAFLAIILAVFLGFTPWTTLLTLLLIPFVIKQTRILKARQVKKETFPTAIRILLLGSLVQVVTFALGLLLNWVF</sequence>
<dbReference type="InterPro" id="IPR026046">
    <property type="entry name" value="UBIAD1"/>
</dbReference>
<evidence type="ECO:0000256" key="6">
    <source>
        <dbReference type="ARBA" id="ARBA00022989"/>
    </source>
</evidence>